<feature type="compositionally biased region" description="Low complexity" evidence="1">
    <location>
        <begin position="909"/>
        <end position="921"/>
    </location>
</feature>
<dbReference type="AlphaFoldDB" id="A0A369WRK5"/>
<sequence length="933" mass="106459">MTPLFPIQDLVPALTAQQCVLTPNRRLSRHLHHSYAEHQRSQGLRSWHSPRIHSLEGWIQQQWQQLQDQGSPLARVLVLDARQELHLWQQVLEQDDQGQQWLQPTGAARQAQQAIKTLQLWCQTLDSELLQGLIPDDFPLQRWHQQFRQRLDDLGAITFIDAVERLIQAYQSAELRAEPATWLVQFQELTPLHQQLLQQAFEQQHHHQQPVDEAHCQRIACDDHQTEIALAAQWTRQILQTQPGALIGIVDPQLANFRDQYERQLRHVLEPVRLFSNEEQQAPLFNISIGTPLSDAAIIDNGLLLLEFISRPLELDEICTLLYSPFMPGTDTEIELRVALELQLRRLGHAQYSLPSLLQQLSLVEQRQAEAADSEPEGSDSGSSELTKLLQQLGRLTRQPYRSLNDWGRWTIQQLRQLGWPGSRRPSSIEYQQISQWYELLAGFGRFDPLLEPMSLRQGLRLLRSETQQLSFQPQVGDSAVQVLGPLEAAGLRFTHLWICGLSDERWPESPSPNPLLPSAYQQALGMPHASAERELEFCRQLTQLFAHSANQVVLSHPEKEGDQLLRPSGLIRDYPIVSIDQLPISQSRPFEPQQQLADLASLQQTARLEQIDTQWAPAVDTQEAEGLGGGSALLANQSLCPFSAFAIHRLGAQPLDQPQLGLNAAQRGNIVHEVMEQLWRHFKDQQALAQCPPEQLETWLHDAIQQALRLPRLQARRWMGDHYWRLEQLRLEGLIKRWLSAELERPAFSIEALEKPLQAEIRGLRLKLRIDRIDRLTDGSLLLIDYKTGRPGVTDWFNDRPRQPQLPLYQYATRHSVSALAFGQIHPKKVGFVGLHDAQTDSPAEGIGILAKLRNPPAADWQQLTEQWRNTLEQLASDFLAGNAQVDPLDSNAYRYSKLEPLNRYYEQAEQQASAAPNAQMPTLKPQQECAS</sequence>
<evidence type="ECO:0000259" key="2">
    <source>
        <dbReference type="Pfam" id="PF12705"/>
    </source>
</evidence>
<name>A0A369WRK5_9GAMM</name>
<dbReference type="SUPFAM" id="SSF52540">
    <property type="entry name" value="P-loop containing nucleoside triphosphate hydrolases"/>
    <property type="match status" value="1"/>
</dbReference>
<keyword evidence="4" id="KW-1185">Reference proteome</keyword>
<organism evidence="3 4">
    <name type="scientific">Motiliproteus coralliicola</name>
    <dbReference type="NCBI Taxonomy" id="2283196"/>
    <lineage>
        <taxon>Bacteria</taxon>
        <taxon>Pseudomonadati</taxon>
        <taxon>Pseudomonadota</taxon>
        <taxon>Gammaproteobacteria</taxon>
        <taxon>Oceanospirillales</taxon>
        <taxon>Oceanospirillaceae</taxon>
        <taxon>Motiliproteus</taxon>
    </lineage>
</organism>
<dbReference type="InterPro" id="IPR019925">
    <property type="entry name" value="DNA_repair_protein_predicted"/>
</dbReference>
<evidence type="ECO:0000256" key="1">
    <source>
        <dbReference type="SAM" id="MobiDB-lite"/>
    </source>
</evidence>
<gene>
    <name evidence="3" type="ORF">DV711_03860</name>
</gene>
<dbReference type="Gene3D" id="3.90.320.10">
    <property type="match status" value="1"/>
</dbReference>
<feature type="region of interest" description="Disordered" evidence="1">
    <location>
        <begin position="909"/>
        <end position="933"/>
    </location>
</feature>
<dbReference type="InterPro" id="IPR027417">
    <property type="entry name" value="P-loop_NTPase"/>
</dbReference>
<dbReference type="Proteomes" id="UP000253769">
    <property type="component" value="Unassembled WGS sequence"/>
</dbReference>
<feature type="domain" description="PD-(D/E)XK endonuclease-like" evidence="2">
    <location>
        <begin position="641"/>
        <end position="890"/>
    </location>
</feature>
<dbReference type="Pfam" id="PF12705">
    <property type="entry name" value="PDDEXK_1"/>
    <property type="match status" value="1"/>
</dbReference>
<reference evidence="3 4" key="1">
    <citation type="submission" date="2018-07" db="EMBL/GenBank/DDBJ databases">
        <title>Motiliproteus coralliicola sp. nov., a bacterium isolated from Coral.</title>
        <authorList>
            <person name="Wang G."/>
        </authorList>
    </citation>
    <scope>NUCLEOTIDE SEQUENCE [LARGE SCALE GENOMIC DNA]</scope>
    <source>
        <strain evidence="3 4">C34</strain>
    </source>
</reference>
<evidence type="ECO:0000313" key="4">
    <source>
        <dbReference type="Proteomes" id="UP000253769"/>
    </source>
</evidence>
<protein>
    <recommendedName>
        <fullName evidence="2">PD-(D/E)XK endonuclease-like domain-containing protein</fullName>
    </recommendedName>
</protein>
<dbReference type="EMBL" id="QQOH01000001">
    <property type="protein sequence ID" value="RDE24730.1"/>
    <property type="molecule type" value="Genomic_DNA"/>
</dbReference>
<dbReference type="InterPro" id="IPR011604">
    <property type="entry name" value="PDDEXK-like_dom_sf"/>
</dbReference>
<dbReference type="InterPro" id="IPR038726">
    <property type="entry name" value="PDDEXK_AddAB-type"/>
</dbReference>
<dbReference type="OrthoDB" id="9761147at2"/>
<comment type="caution">
    <text evidence="3">The sequence shown here is derived from an EMBL/GenBank/DDBJ whole genome shotgun (WGS) entry which is preliminary data.</text>
</comment>
<accession>A0A369WRK5</accession>
<proteinExistence type="predicted"/>
<evidence type="ECO:0000313" key="3">
    <source>
        <dbReference type="EMBL" id="RDE24730.1"/>
    </source>
</evidence>
<dbReference type="RefSeq" id="WP_114694320.1">
    <property type="nucleotide sequence ID" value="NZ_QQOH01000001.1"/>
</dbReference>
<dbReference type="NCBIfam" id="TIGR03623">
    <property type="entry name" value="probable DNA repair protein"/>
    <property type="match status" value="1"/>
</dbReference>